<dbReference type="RefSeq" id="WP_081183887.1">
    <property type="nucleotide sequence ID" value="NZ_MJEA01000007.1"/>
</dbReference>
<organism evidence="2 3">
    <name type="scientific">Enterococcus villorum</name>
    <dbReference type="NCBI Taxonomy" id="112904"/>
    <lineage>
        <taxon>Bacteria</taxon>
        <taxon>Bacillati</taxon>
        <taxon>Bacillota</taxon>
        <taxon>Bacilli</taxon>
        <taxon>Lactobacillales</taxon>
        <taxon>Enterococcaceae</taxon>
        <taxon>Enterococcus</taxon>
    </lineage>
</organism>
<feature type="compositionally biased region" description="Basic and acidic residues" evidence="1">
    <location>
        <begin position="51"/>
        <end position="67"/>
    </location>
</feature>
<dbReference type="InterPro" id="IPR036361">
    <property type="entry name" value="SAP_dom_sf"/>
</dbReference>
<protein>
    <recommendedName>
        <fullName evidence="4">HeH/LEM domain-containing protein</fullName>
    </recommendedName>
</protein>
<dbReference type="OrthoDB" id="2328834at2"/>
<name>A0A1V8YC08_9ENTE</name>
<evidence type="ECO:0000313" key="3">
    <source>
        <dbReference type="Proteomes" id="UP000192477"/>
    </source>
</evidence>
<evidence type="ECO:0008006" key="4">
    <source>
        <dbReference type="Google" id="ProtNLM"/>
    </source>
</evidence>
<feature type="compositionally biased region" description="Basic and acidic residues" evidence="1">
    <location>
        <begin position="32"/>
        <end position="42"/>
    </location>
</feature>
<proteinExistence type="predicted"/>
<evidence type="ECO:0000313" key="2">
    <source>
        <dbReference type="EMBL" id="OQO70138.1"/>
    </source>
</evidence>
<accession>A0A1V8YC08</accession>
<sequence>MEYKNTKTGVTFSSPCVISGGDWVIVEKEQVSNDNPKEDVSAQHELNADPEIQKTEIEPDADQETKTGDATYDSITIPQIKQELDAFGIKYSATAKKRELYDLMMAQGK</sequence>
<feature type="region of interest" description="Disordered" evidence="1">
    <location>
        <begin position="32"/>
        <end position="74"/>
    </location>
</feature>
<dbReference type="AlphaFoldDB" id="A0A1V8YC08"/>
<evidence type="ECO:0000256" key="1">
    <source>
        <dbReference type="SAM" id="MobiDB-lite"/>
    </source>
</evidence>
<dbReference type="Gene3D" id="1.10.720.30">
    <property type="entry name" value="SAP domain"/>
    <property type="match status" value="1"/>
</dbReference>
<dbReference type="EMBL" id="MJEA01000007">
    <property type="protein sequence ID" value="OQO70138.1"/>
    <property type="molecule type" value="Genomic_DNA"/>
</dbReference>
<reference evidence="2 3" key="1">
    <citation type="journal article" date="2017" name="BMC Microbiol.">
        <title>Comparative genomics of Enterococcus spp. isolated from bovine feces.</title>
        <authorList>
            <person name="Beukers A.G."/>
            <person name="Zaheer R."/>
            <person name="Goji N."/>
            <person name="Amoako K.K."/>
            <person name="Chaves A.V."/>
            <person name="Ward M.P."/>
            <person name="McAllister T.A."/>
        </authorList>
    </citation>
    <scope>NUCLEOTIDE SEQUENCE [LARGE SCALE GENOMIC DNA]</scope>
    <source>
        <strain evidence="2 3">F1129D 143</strain>
    </source>
</reference>
<comment type="caution">
    <text evidence="2">The sequence shown here is derived from an EMBL/GenBank/DDBJ whole genome shotgun (WGS) entry which is preliminary data.</text>
</comment>
<gene>
    <name evidence="2" type="ORF">BH747_08220</name>
</gene>
<dbReference type="Proteomes" id="UP000192477">
    <property type="component" value="Unassembled WGS sequence"/>
</dbReference>
<dbReference type="STRING" id="112904.BH747_08220"/>